<evidence type="ECO:0000256" key="8">
    <source>
        <dbReference type="SAM" id="Coils"/>
    </source>
</evidence>
<dbReference type="InterPro" id="IPR033205">
    <property type="entry name" value="COP9_CSN8"/>
</dbReference>
<dbReference type="GO" id="GO:0008180">
    <property type="term" value="C:COP9 signalosome"/>
    <property type="evidence" value="ECO:0007669"/>
    <property type="project" value="UniProtKB-KW"/>
</dbReference>
<feature type="region of interest" description="Disordered" evidence="9">
    <location>
        <begin position="326"/>
        <end position="346"/>
    </location>
</feature>
<keyword evidence="6" id="KW-0736">Signalosome</keyword>
<dbReference type="AlphaFoldDB" id="A0A8J5II59"/>
<evidence type="ECO:0000313" key="12">
    <source>
        <dbReference type="Proteomes" id="UP000709295"/>
    </source>
</evidence>
<dbReference type="PANTHER" id="PTHR13339:SF0">
    <property type="entry name" value="COP9 SIGNALOSOME COMPLEX SUBUNIT 8"/>
    <property type="match status" value="1"/>
</dbReference>
<gene>
    <name evidence="11" type="ORF">JG688_00010585</name>
</gene>
<protein>
    <recommendedName>
        <fullName evidence="4">COP9 signalosome complex subunit 8</fullName>
    </recommendedName>
</protein>
<dbReference type="GO" id="GO:0005737">
    <property type="term" value="C:cytoplasm"/>
    <property type="evidence" value="ECO:0007669"/>
    <property type="project" value="UniProtKB-SubCell"/>
</dbReference>
<dbReference type="PANTHER" id="PTHR13339">
    <property type="entry name" value="COP9 SIGNALOSOME COMPLEX SUBUNIT 8"/>
    <property type="match status" value="1"/>
</dbReference>
<feature type="coiled-coil region" evidence="8">
    <location>
        <begin position="238"/>
        <end position="272"/>
    </location>
</feature>
<feature type="compositionally biased region" description="Basic and acidic residues" evidence="9">
    <location>
        <begin position="326"/>
        <end position="338"/>
    </location>
</feature>
<sequence>MDNLVETLRTQREELLAAHAAANDRDTAHQIVQQLKSVSEELELVAAAASSSPQSALSPDLYASYLLVVLLSKNLNDARFLWKRIPIEIKQISEELRNAWEVGKALWQRNLAAAYAAMDYDWSPSLQGLVEVLKTSTREDAAELLSLAYSTVSVSDAALALGFARHEDAVQYCSSLGWEVSAPDQLILPKPLANTHRGRSTVVDLDQLDTLSKTVLHLEQNTKLLHVRMQKDAAHESLKREYESRAGLEQLLRSYKDEIVTLKEALQIAAQAMAAATMNESPPFEYSEAGDAENSFGSYPAVDEYSEEYYRHEVAAVHPTELHLEQWQEDHQEARSENAFEDAVDE</sequence>
<comment type="caution">
    <text evidence="11">The sequence shown here is derived from an EMBL/GenBank/DDBJ whole genome shotgun (WGS) entry which is preliminary data.</text>
</comment>
<reference evidence="11" key="1">
    <citation type="submission" date="2021-01" db="EMBL/GenBank/DDBJ databases">
        <title>Phytophthora aleatoria, a newly-described species from Pinus radiata is distinct from Phytophthora cactorum isolates based on comparative genomics.</title>
        <authorList>
            <person name="Mcdougal R."/>
            <person name="Panda P."/>
            <person name="Williams N."/>
            <person name="Studholme D.J."/>
        </authorList>
    </citation>
    <scope>NUCLEOTIDE SEQUENCE</scope>
    <source>
        <strain evidence="11">NZFS 4037</strain>
    </source>
</reference>
<organism evidence="11 12">
    <name type="scientific">Phytophthora aleatoria</name>
    <dbReference type="NCBI Taxonomy" id="2496075"/>
    <lineage>
        <taxon>Eukaryota</taxon>
        <taxon>Sar</taxon>
        <taxon>Stramenopiles</taxon>
        <taxon>Oomycota</taxon>
        <taxon>Peronosporomycetes</taxon>
        <taxon>Peronosporales</taxon>
        <taxon>Peronosporaceae</taxon>
        <taxon>Phytophthora</taxon>
    </lineage>
</organism>
<dbReference type="InterPro" id="IPR033464">
    <property type="entry name" value="CSN8_PSD8_EIF3K"/>
</dbReference>
<comment type="subcellular location">
    <subcellularLocation>
        <location evidence="2">Cytoplasm</location>
    </subcellularLocation>
    <subcellularLocation>
        <location evidence="1">Nucleus</location>
    </subcellularLocation>
</comment>
<feature type="domain" description="PCI" evidence="10">
    <location>
        <begin position="33"/>
        <end position="216"/>
    </location>
</feature>
<dbReference type="Proteomes" id="UP000709295">
    <property type="component" value="Unassembled WGS sequence"/>
</dbReference>
<dbReference type="Pfam" id="PF10075">
    <property type="entry name" value="CSN8_PSD8_EIF3K"/>
    <property type="match status" value="1"/>
</dbReference>
<evidence type="ECO:0000313" key="11">
    <source>
        <dbReference type="EMBL" id="KAG6958248.1"/>
    </source>
</evidence>
<keyword evidence="12" id="KW-1185">Reference proteome</keyword>
<evidence type="ECO:0000256" key="3">
    <source>
        <dbReference type="ARBA" id="ARBA00008252"/>
    </source>
</evidence>
<evidence type="ECO:0000256" key="5">
    <source>
        <dbReference type="ARBA" id="ARBA00022490"/>
    </source>
</evidence>
<dbReference type="InterPro" id="IPR000717">
    <property type="entry name" value="PCI_dom"/>
</dbReference>
<evidence type="ECO:0000256" key="9">
    <source>
        <dbReference type="SAM" id="MobiDB-lite"/>
    </source>
</evidence>
<keyword evidence="7" id="KW-0539">Nucleus</keyword>
<evidence type="ECO:0000259" key="10">
    <source>
        <dbReference type="PROSITE" id="PS50250"/>
    </source>
</evidence>
<dbReference type="GO" id="GO:0000338">
    <property type="term" value="P:protein deneddylation"/>
    <property type="evidence" value="ECO:0007669"/>
    <property type="project" value="InterPro"/>
</dbReference>
<name>A0A8J5II59_9STRA</name>
<dbReference type="PROSITE" id="PS50250">
    <property type="entry name" value="PCI"/>
    <property type="match status" value="1"/>
</dbReference>
<keyword evidence="8" id="KW-0175">Coiled coil</keyword>
<keyword evidence="5" id="KW-0963">Cytoplasm</keyword>
<evidence type="ECO:0000256" key="4">
    <source>
        <dbReference type="ARBA" id="ARBA00014875"/>
    </source>
</evidence>
<comment type="similarity">
    <text evidence="3">Belongs to the CSN8 family.</text>
</comment>
<dbReference type="EMBL" id="JAENGY010000679">
    <property type="protein sequence ID" value="KAG6958248.1"/>
    <property type="molecule type" value="Genomic_DNA"/>
</dbReference>
<evidence type="ECO:0000256" key="6">
    <source>
        <dbReference type="ARBA" id="ARBA00022790"/>
    </source>
</evidence>
<proteinExistence type="inferred from homology"/>
<dbReference type="GO" id="GO:0010387">
    <property type="term" value="P:COP9 signalosome assembly"/>
    <property type="evidence" value="ECO:0007669"/>
    <property type="project" value="InterPro"/>
</dbReference>
<accession>A0A8J5II59</accession>
<evidence type="ECO:0000256" key="7">
    <source>
        <dbReference type="ARBA" id="ARBA00023242"/>
    </source>
</evidence>
<evidence type="ECO:0000256" key="1">
    <source>
        <dbReference type="ARBA" id="ARBA00004123"/>
    </source>
</evidence>
<evidence type="ECO:0000256" key="2">
    <source>
        <dbReference type="ARBA" id="ARBA00004496"/>
    </source>
</evidence>